<keyword evidence="1" id="KW-1133">Transmembrane helix</keyword>
<dbReference type="EMBL" id="QUMU01000010">
    <property type="protein sequence ID" value="REG27290.1"/>
    <property type="molecule type" value="Genomic_DNA"/>
</dbReference>
<dbReference type="InterPro" id="IPR021768">
    <property type="entry name" value="DUF3332"/>
</dbReference>
<reference evidence="2 3" key="1">
    <citation type="submission" date="2018-08" db="EMBL/GenBank/DDBJ databases">
        <title>Genomic Encyclopedia of Archaeal and Bacterial Type Strains, Phase II (KMG-II): from individual species to whole genera.</title>
        <authorList>
            <person name="Goeker M."/>
        </authorList>
    </citation>
    <scope>NUCLEOTIDE SEQUENCE [LARGE SCALE GENOMIC DNA]</scope>
    <source>
        <strain evidence="2 3">DSM 2261</strain>
    </source>
</reference>
<keyword evidence="3" id="KW-1185">Reference proteome</keyword>
<evidence type="ECO:0000256" key="1">
    <source>
        <dbReference type="SAM" id="Phobius"/>
    </source>
</evidence>
<feature type="transmembrane region" description="Helical" evidence="1">
    <location>
        <begin position="50"/>
        <end position="72"/>
    </location>
</feature>
<name>A0ABX9JUK8_9BACT</name>
<accession>A0ABX9JUK8</accession>
<dbReference type="RefSeq" id="WP_047859369.1">
    <property type="nucleotide sequence ID" value="NZ_CP011509.1"/>
</dbReference>
<protein>
    <submittedName>
        <fullName evidence="2">Uncharacterized protein DUF3332</fullName>
    </submittedName>
</protein>
<dbReference type="Proteomes" id="UP000256345">
    <property type="component" value="Unassembled WGS sequence"/>
</dbReference>
<proteinExistence type="predicted"/>
<evidence type="ECO:0000313" key="2">
    <source>
        <dbReference type="EMBL" id="REG27290.1"/>
    </source>
</evidence>
<comment type="caution">
    <text evidence="2">The sequence shown here is derived from an EMBL/GenBank/DDBJ whole genome shotgun (WGS) entry which is preliminary data.</text>
</comment>
<keyword evidence="1" id="KW-0472">Membrane</keyword>
<sequence length="214" mass="23083">MKSRSSRLVAALFASVLSLHVSGCFGSFALTRNIYGLNERISDNKFVRWLVFLGFTIIPVYGVGTLVDALVFNTLEFWTGSNPLANAGTQEDGTRVVKLSPTDTLKLSRDEQAGVMRVELERAGEQPVVRYFEPLEDGMAVRDEAGVLLVHARERVDGGVEVLDASGATMTVHSREAVAEANAAFEQEGVAGLAHSVTPRMSMQQGLALACPGR</sequence>
<gene>
    <name evidence="2" type="ORF">ATI61_110297</name>
</gene>
<dbReference type="Pfam" id="PF11810">
    <property type="entry name" value="DUF3332"/>
    <property type="match status" value="1"/>
</dbReference>
<evidence type="ECO:0000313" key="3">
    <source>
        <dbReference type="Proteomes" id="UP000256345"/>
    </source>
</evidence>
<keyword evidence="1" id="KW-0812">Transmembrane</keyword>
<organism evidence="2 3">
    <name type="scientific">Archangium gephyra</name>
    <dbReference type="NCBI Taxonomy" id="48"/>
    <lineage>
        <taxon>Bacteria</taxon>
        <taxon>Pseudomonadati</taxon>
        <taxon>Myxococcota</taxon>
        <taxon>Myxococcia</taxon>
        <taxon>Myxococcales</taxon>
        <taxon>Cystobacterineae</taxon>
        <taxon>Archangiaceae</taxon>
        <taxon>Archangium</taxon>
    </lineage>
</organism>